<dbReference type="Pfam" id="PF00903">
    <property type="entry name" value="Glyoxalase"/>
    <property type="match status" value="1"/>
</dbReference>
<accession>A0A7I7S3C7</accession>
<reference evidence="2 3" key="1">
    <citation type="journal article" date="2019" name="Emerg. Microbes Infect.">
        <title>Comprehensive subspecies identification of 175 nontuberculous mycobacteria species based on 7547 genomic profiles.</title>
        <authorList>
            <person name="Matsumoto Y."/>
            <person name="Kinjo T."/>
            <person name="Motooka D."/>
            <person name="Nabeya D."/>
            <person name="Jung N."/>
            <person name="Uechi K."/>
            <person name="Horii T."/>
            <person name="Iida T."/>
            <person name="Fujita J."/>
            <person name="Nakamura S."/>
        </authorList>
    </citation>
    <scope>NUCLEOTIDE SEQUENCE [LARGE SCALE GENOMIC DNA]</scope>
    <source>
        <strain evidence="2 3">JCM 18538</strain>
    </source>
</reference>
<dbReference type="Proteomes" id="UP000467428">
    <property type="component" value="Chromosome"/>
</dbReference>
<dbReference type="PANTHER" id="PTHR36503:SF3">
    <property type="entry name" value="BLR0126 PROTEIN"/>
    <property type="match status" value="1"/>
</dbReference>
<evidence type="ECO:0000313" key="2">
    <source>
        <dbReference type="EMBL" id="BBY51402.1"/>
    </source>
</evidence>
<feature type="domain" description="VOC" evidence="1">
    <location>
        <begin position="4"/>
        <end position="128"/>
    </location>
</feature>
<dbReference type="InterPro" id="IPR004360">
    <property type="entry name" value="Glyas_Fos-R_dOase_dom"/>
</dbReference>
<evidence type="ECO:0000313" key="3">
    <source>
        <dbReference type="Proteomes" id="UP000467428"/>
    </source>
</evidence>
<dbReference type="InterPro" id="IPR029068">
    <property type="entry name" value="Glyas_Bleomycin-R_OHBP_Dase"/>
</dbReference>
<name>A0A7I7S3C7_9MYCO</name>
<organism evidence="2 3">
    <name type="scientific">Mycolicibacterium arabiense</name>
    <dbReference type="NCBI Taxonomy" id="1286181"/>
    <lineage>
        <taxon>Bacteria</taxon>
        <taxon>Bacillati</taxon>
        <taxon>Actinomycetota</taxon>
        <taxon>Actinomycetes</taxon>
        <taxon>Mycobacteriales</taxon>
        <taxon>Mycobacteriaceae</taxon>
        <taxon>Mycolicibacterium</taxon>
    </lineage>
</organism>
<keyword evidence="3" id="KW-1185">Reference proteome</keyword>
<dbReference type="RefSeq" id="WP_163921974.1">
    <property type="nucleotide sequence ID" value="NZ_AP022593.1"/>
</dbReference>
<gene>
    <name evidence="2" type="ORF">MARA_48700</name>
</gene>
<protein>
    <submittedName>
        <fullName evidence="2">Glyoxalase</fullName>
    </submittedName>
</protein>
<sequence length="131" mass="14033">MNIRVTSTAIEIVASDLTRSLDFYRMLGLEVPEPDGPHVEVDLPGGGVLAFDTEETIAELHEGWAPPTSAGRVVIGFQLDAPASVDALYETLTAAGHHGRLKPIDAFWGQRYATVEDPDGTSVDLFAPLTS</sequence>
<geneLocation type="plasmid" evidence="3">
    <name>pjcm18538 dna</name>
</geneLocation>
<dbReference type="Gene3D" id="3.10.180.10">
    <property type="entry name" value="2,3-Dihydroxybiphenyl 1,2-Dioxygenase, domain 1"/>
    <property type="match status" value="1"/>
</dbReference>
<dbReference type="PANTHER" id="PTHR36503">
    <property type="entry name" value="BLR2520 PROTEIN"/>
    <property type="match status" value="1"/>
</dbReference>
<evidence type="ECO:0000259" key="1">
    <source>
        <dbReference type="PROSITE" id="PS51819"/>
    </source>
</evidence>
<dbReference type="PROSITE" id="PS51819">
    <property type="entry name" value="VOC"/>
    <property type="match status" value="1"/>
</dbReference>
<dbReference type="KEGG" id="marz:MARA_48700"/>
<dbReference type="EMBL" id="AP022593">
    <property type="protein sequence ID" value="BBY51402.1"/>
    <property type="molecule type" value="Genomic_DNA"/>
</dbReference>
<proteinExistence type="predicted"/>
<dbReference type="SUPFAM" id="SSF54593">
    <property type="entry name" value="Glyoxalase/Bleomycin resistance protein/Dihydroxybiphenyl dioxygenase"/>
    <property type="match status" value="1"/>
</dbReference>
<dbReference type="InterPro" id="IPR037523">
    <property type="entry name" value="VOC_core"/>
</dbReference>
<dbReference type="AlphaFoldDB" id="A0A7I7S3C7"/>